<name>L8JT41_9BACT</name>
<dbReference type="InterPro" id="IPR011008">
    <property type="entry name" value="Dimeric_a/b-barrel"/>
</dbReference>
<comment type="caution">
    <text evidence="2">The sequence shown here is derived from an EMBL/GenBank/DDBJ whole genome shotgun (WGS) entry which is preliminary data.</text>
</comment>
<evidence type="ECO:0000259" key="1">
    <source>
        <dbReference type="Pfam" id="PF07045"/>
    </source>
</evidence>
<dbReference type="RefSeq" id="WP_009581023.1">
    <property type="nucleotide sequence ID" value="NZ_AMZN01000051.1"/>
</dbReference>
<evidence type="ECO:0000313" key="2">
    <source>
        <dbReference type="EMBL" id="ELR70659.1"/>
    </source>
</evidence>
<accession>L8JT41</accession>
<reference evidence="2 3" key="1">
    <citation type="submission" date="2012-12" db="EMBL/GenBank/DDBJ databases">
        <title>Genome assembly of Fulvivirga imtechensis AK7.</title>
        <authorList>
            <person name="Nupur N."/>
            <person name="Khatri I."/>
            <person name="Kumar R."/>
            <person name="Subramanian S."/>
            <person name="Pinnaka A."/>
        </authorList>
    </citation>
    <scope>NUCLEOTIDE SEQUENCE [LARGE SCALE GENOMIC DNA]</scope>
    <source>
        <strain evidence="2 3">AK7</strain>
    </source>
</reference>
<protein>
    <recommendedName>
        <fullName evidence="1">DUF1330 domain-containing protein</fullName>
    </recommendedName>
</protein>
<keyword evidence="3" id="KW-1185">Reference proteome</keyword>
<evidence type="ECO:0000313" key="3">
    <source>
        <dbReference type="Proteomes" id="UP000011135"/>
    </source>
</evidence>
<dbReference type="EMBL" id="AMZN01000051">
    <property type="protein sequence ID" value="ELR70659.1"/>
    <property type="molecule type" value="Genomic_DNA"/>
</dbReference>
<dbReference type="Pfam" id="PF07045">
    <property type="entry name" value="DUF1330"/>
    <property type="match status" value="1"/>
</dbReference>
<dbReference type="AlphaFoldDB" id="L8JT41"/>
<dbReference type="eggNOG" id="COG5470">
    <property type="taxonomic scope" value="Bacteria"/>
</dbReference>
<feature type="domain" description="DUF1330" evidence="1">
    <location>
        <begin position="3"/>
        <end position="95"/>
    </location>
</feature>
<sequence length="95" mass="10805">MAAYIIVDISITDPQEYEEYKKLTPATIAEYDGKFIVRGGHTETLEGDWQPERVVVLEFPTVERAKAWWSSANYTKAKVIRQRAANTQMIVVDGV</sequence>
<dbReference type="Gene3D" id="3.30.70.100">
    <property type="match status" value="1"/>
</dbReference>
<organism evidence="2 3">
    <name type="scientific">Fulvivirga imtechensis AK7</name>
    <dbReference type="NCBI Taxonomy" id="1237149"/>
    <lineage>
        <taxon>Bacteria</taxon>
        <taxon>Pseudomonadati</taxon>
        <taxon>Bacteroidota</taxon>
        <taxon>Cytophagia</taxon>
        <taxon>Cytophagales</taxon>
        <taxon>Fulvivirgaceae</taxon>
        <taxon>Fulvivirga</taxon>
    </lineage>
</organism>
<dbReference type="OrthoDB" id="516779at2"/>
<proteinExistence type="predicted"/>
<dbReference type="SUPFAM" id="SSF54909">
    <property type="entry name" value="Dimeric alpha+beta barrel"/>
    <property type="match status" value="1"/>
</dbReference>
<dbReference type="PANTHER" id="PTHR41521:SF4">
    <property type="entry name" value="BLR0684 PROTEIN"/>
    <property type="match status" value="1"/>
</dbReference>
<gene>
    <name evidence="2" type="ORF">C900_03640</name>
</gene>
<dbReference type="PATRIC" id="fig|1237149.3.peg.3401"/>
<dbReference type="PANTHER" id="PTHR41521">
    <property type="match status" value="1"/>
</dbReference>
<dbReference type="InterPro" id="IPR010753">
    <property type="entry name" value="DUF1330"/>
</dbReference>
<dbReference type="Proteomes" id="UP000011135">
    <property type="component" value="Unassembled WGS sequence"/>
</dbReference>